<dbReference type="RefSeq" id="WP_083577125.1">
    <property type="nucleotide sequence ID" value="NZ_FNAB01000023.1"/>
</dbReference>
<feature type="region of interest" description="Disordered" evidence="1">
    <location>
        <begin position="1"/>
        <end position="44"/>
    </location>
</feature>
<keyword evidence="2" id="KW-1133">Transmembrane helix</keyword>
<organism evidence="4 5">
    <name type="scientific">Rhodococcus tukisamuensis</name>
    <dbReference type="NCBI Taxonomy" id="168276"/>
    <lineage>
        <taxon>Bacteria</taxon>
        <taxon>Bacillati</taxon>
        <taxon>Actinomycetota</taxon>
        <taxon>Actinomycetes</taxon>
        <taxon>Mycobacteriales</taxon>
        <taxon>Nocardiaceae</taxon>
        <taxon>Rhodococcus</taxon>
    </lineage>
</organism>
<dbReference type="Proteomes" id="UP000199417">
    <property type="component" value="Unassembled WGS sequence"/>
</dbReference>
<dbReference type="InterPro" id="IPR031928">
    <property type="entry name" value="RsdA_SigD-bd"/>
</dbReference>
<keyword evidence="2" id="KW-0472">Membrane</keyword>
<sequence>MARGSKHGEDDRRADQYSTSDADLARGATPTADDPADVDASTPFDLAEVQRDDALLDALSGGRSVATGSPEESELAALLADWRAEILAPAMPAEPTLDRVVAAVDHQLSGAGRHGRRGLRLLRPIAGAAAAVAVVMAGLTVFSYNAVPGDPLWKVKEVVFTERANSTVASIDTTMNLEEAERLIKAGDSTAAVQLLQSAGKRVTDVNESDKRDALTARMDKLMADAAKSGAPTSPVTTTPGESAAAGVTTTAPAPPVTTVPGVPATTVPPGPTELPVVPSVPPVTSEPTTPAPSPSPSPSPQPSPSPSPTPKPGPGEPQTGVPSATTTPPPPASTTVETPRDLTSPATS</sequence>
<feature type="compositionally biased region" description="Basic and acidic residues" evidence="1">
    <location>
        <begin position="1"/>
        <end position="15"/>
    </location>
</feature>
<feature type="compositionally biased region" description="Pro residues" evidence="1">
    <location>
        <begin position="290"/>
        <end position="316"/>
    </location>
</feature>
<feature type="domain" description="Anti-sigma-D factor RsdA sigma factor binding region" evidence="3">
    <location>
        <begin position="45"/>
        <end position="89"/>
    </location>
</feature>
<feature type="compositionally biased region" description="Polar residues" evidence="1">
    <location>
        <begin position="231"/>
        <end position="241"/>
    </location>
</feature>
<accession>A0A1G7EB51</accession>
<keyword evidence="5" id="KW-1185">Reference proteome</keyword>
<dbReference type="AlphaFoldDB" id="A0A1G7EB51"/>
<reference evidence="4 5" key="1">
    <citation type="submission" date="2016-10" db="EMBL/GenBank/DDBJ databases">
        <authorList>
            <person name="de Groot N.N."/>
        </authorList>
    </citation>
    <scope>NUCLEOTIDE SEQUENCE [LARGE SCALE GENOMIC DNA]</scope>
    <source>
        <strain evidence="4 5">JCM 11308</strain>
    </source>
</reference>
<feature type="compositionally biased region" description="Low complexity" evidence="1">
    <location>
        <begin position="28"/>
        <end position="43"/>
    </location>
</feature>
<dbReference type="Gene3D" id="6.10.250.1300">
    <property type="match status" value="1"/>
</dbReference>
<proteinExistence type="predicted"/>
<keyword evidence="2" id="KW-0812">Transmembrane</keyword>
<name>A0A1G7EB51_9NOCA</name>
<protein>
    <submittedName>
        <fullName evidence="4">Anti-sigma-D factor RsdA to sigma factor binding region</fullName>
    </submittedName>
</protein>
<feature type="transmembrane region" description="Helical" evidence="2">
    <location>
        <begin position="121"/>
        <end position="144"/>
    </location>
</feature>
<evidence type="ECO:0000259" key="3">
    <source>
        <dbReference type="Pfam" id="PF16751"/>
    </source>
</evidence>
<evidence type="ECO:0000313" key="4">
    <source>
        <dbReference type="EMBL" id="SDE60911.1"/>
    </source>
</evidence>
<evidence type="ECO:0000256" key="2">
    <source>
        <dbReference type="SAM" id="Phobius"/>
    </source>
</evidence>
<dbReference type="Pfam" id="PF16751">
    <property type="entry name" value="RsdA_SigD_bd"/>
    <property type="match status" value="1"/>
</dbReference>
<evidence type="ECO:0000313" key="5">
    <source>
        <dbReference type="Proteomes" id="UP000199417"/>
    </source>
</evidence>
<feature type="compositionally biased region" description="Low complexity" evidence="1">
    <location>
        <begin position="317"/>
        <end position="327"/>
    </location>
</feature>
<dbReference type="EMBL" id="FNAB01000023">
    <property type="protein sequence ID" value="SDE60911.1"/>
    <property type="molecule type" value="Genomic_DNA"/>
</dbReference>
<dbReference type="STRING" id="168276.SAMN05444580_12330"/>
<feature type="region of interest" description="Disordered" evidence="1">
    <location>
        <begin position="226"/>
        <end position="349"/>
    </location>
</feature>
<gene>
    <name evidence="4" type="ORF">SAMN05444580_12330</name>
</gene>
<dbReference type="PRINTS" id="PR01217">
    <property type="entry name" value="PRICHEXTENSN"/>
</dbReference>
<evidence type="ECO:0000256" key="1">
    <source>
        <dbReference type="SAM" id="MobiDB-lite"/>
    </source>
</evidence>
<feature type="compositionally biased region" description="Low complexity" evidence="1">
    <location>
        <begin position="274"/>
        <end position="289"/>
    </location>
</feature>